<organism evidence="8 9">
    <name type="scientific">Stylosanthes scabra</name>
    <dbReference type="NCBI Taxonomy" id="79078"/>
    <lineage>
        <taxon>Eukaryota</taxon>
        <taxon>Viridiplantae</taxon>
        <taxon>Streptophyta</taxon>
        <taxon>Embryophyta</taxon>
        <taxon>Tracheophyta</taxon>
        <taxon>Spermatophyta</taxon>
        <taxon>Magnoliopsida</taxon>
        <taxon>eudicotyledons</taxon>
        <taxon>Gunneridae</taxon>
        <taxon>Pentapetalae</taxon>
        <taxon>rosids</taxon>
        <taxon>fabids</taxon>
        <taxon>Fabales</taxon>
        <taxon>Fabaceae</taxon>
        <taxon>Papilionoideae</taxon>
        <taxon>50 kb inversion clade</taxon>
        <taxon>dalbergioids sensu lato</taxon>
        <taxon>Dalbergieae</taxon>
        <taxon>Pterocarpus clade</taxon>
        <taxon>Stylosanthes</taxon>
    </lineage>
</organism>
<evidence type="ECO:0000256" key="1">
    <source>
        <dbReference type="ARBA" id="ARBA00004123"/>
    </source>
</evidence>
<keyword evidence="9" id="KW-1185">Reference proteome</keyword>
<protein>
    <recommendedName>
        <fullName evidence="7">RRM domain-containing protein</fullName>
    </recommendedName>
</protein>
<dbReference type="Gene3D" id="3.30.70.330">
    <property type="match status" value="1"/>
</dbReference>
<sequence>MLIRLHMETLFEGSVSVVDVYISRKFRKNNSTNFAFVRFQYKNHALRAIQSLNGNKIDGGIISVSEAKYGRCNKQENFDKMKHNYDSLSEKQQQSSHVRLRVRSSGVSFKGALMGVHKATDNTFHNKNSMTQTAVKGDNNKVELEVQKNDIETEDRSLEHMVQGVIDQRMWEKMTRSLVGESVIPLKRDIIPSLFDDWHTLV</sequence>
<comment type="caution">
    <text evidence="8">The sequence shown here is derived from an EMBL/GenBank/DDBJ whole genome shotgun (WGS) entry which is preliminary data.</text>
</comment>
<dbReference type="Proteomes" id="UP001341840">
    <property type="component" value="Unassembled WGS sequence"/>
</dbReference>
<keyword evidence="2" id="KW-0507">mRNA processing</keyword>
<dbReference type="SUPFAM" id="SSF54928">
    <property type="entry name" value="RNA-binding domain, RBD"/>
    <property type="match status" value="1"/>
</dbReference>
<comment type="subcellular location">
    <subcellularLocation>
        <location evidence="1">Nucleus</location>
    </subcellularLocation>
</comment>
<dbReference type="InterPro" id="IPR051106">
    <property type="entry name" value="RNA-bind/splicing_reg"/>
</dbReference>
<dbReference type="PANTHER" id="PTHR48028:SF4">
    <property type="entry name" value="SC35-LIKE SPLICING FACTOR"/>
    <property type="match status" value="1"/>
</dbReference>
<evidence type="ECO:0000259" key="7">
    <source>
        <dbReference type="PROSITE" id="PS50102"/>
    </source>
</evidence>
<dbReference type="PANTHER" id="PTHR48028">
    <property type="entry name" value="GLYCINE-RICH RNA-BINDING PROTEIN RZ1A"/>
    <property type="match status" value="1"/>
</dbReference>
<proteinExistence type="predicted"/>
<name>A0ABU6Q2V1_9FABA</name>
<dbReference type="InterPro" id="IPR035979">
    <property type="entry name" value="RBD_domain_sf"/>
</dbReference>
<gene>
    <name evidence="8" type="ORF">PIB30_002631</name>
</gene>
<dbReference type="PROSITE" id="PS50102">
    <property type="entry name" value="RRM"/>
    <property type="match status" value="1"/>
</dbReference>
<keyword evidence="5" id="KW-0539">Nucleus</keyword>
<evidence type="ECO:0000313" key="9">
    <source>
        <dbReference type="Proteomes" id="UP001341840"/>
    </source>
</evidence>
<keyword evidence="4" id="KW-0508">mRNA splicing</keyword>
<keyword evidence="3 6" id="KW-0694">RNA-binding</keyword>
<dbReference type="InterPro" id="IPR000504">
    <property type="entry name" value="RRM_dom"/>
</dbReference>
<reference evidence="8 9" key="1">
    <citation type="journal article" date="2023" name="Plants (Basel)">
        <title>Bridging the Gap: Combining Genomics and Transcriptomics Approaches to Understand Stylosanthes scabra, an Orphan Legume from the Brazilian Caatinga.</title>
        <authorList>
            <person name="Ferreira-Neto J.R.C."/>
            <person name="da Silva M.D."/>
            <person name="Binneck E."/>
            <person name="de Melo N.F."/>
            <person name="da Silva R.H."/>
            <person name="de Melo A.L.T.M."/>
            <person name="Pandolfi V."/>
            <person name="Bustamante F.O."/>
            <person name="Brasileiro-Vidal A.C."/>
            <person name="Benko-Iseppon A.M."/>
        </authorList>
    </citation>
    <scope>NUCLEOTIDE SEQUENCE [LARGE SCALE GENOMIC DNA]</scope>
    <source>
        <tissue evidence="8">Leaves</tissue>
    </source>
</reference>
<evidence type="ECO:0000313" key="8">
    <source>
        <dbReference type="EMBL" id="MED6106179.1"/>
    </source>
</evidence>
<accession>A0ABU6Q2V1</accession>
<dbReference type="InterPro" id="IPR012677">
    <property type="entry name" value="Nucleotide-bd_a/b_plait_sf"/>
</dbReference>
<feature type="domain" description="RRM" evidence="7">
    <location>
        <begin position="1"/>
        <end position="69"/>
    </location>
</feature>
<evidence type="ECO:0000256" key="3">
    <source>
        <dbReference type="ARBA" id="ARBA00022884"/>
    </source>
</evidence>
<evidence type="ECO:0000256" key="4">
    <source>
        <dbReference type="ARBA" id="ARBA00023187"/>
    </source>
</evidence>
<evidence type="ECO:0000256" key="5">
    <source>
        <dbReference type="ARBA" id="ARBA00023242"/>
    </source>
</evidence>
<evidence type="ECO:0000256" key="6">
    <source>
        <dbReference type="PROSITE-ProRule" id="PRU00176"/>
    </source>
</evidence>
<dbReference type="Pfam" id="PF00076">
    <property type="entry name" value="RRM_1"/>
    <property type="match status" value="1"/>
</dbReference>
<dbReference type="EMBL" id="JASCZI010000005">
    <property type="protein sequence ID" value="MED6106179.1"/>
    <property type="molecule type" value="Genomic_DNA"/>
</dbReference>
<evidence type="ECO:0000256" key="2">
    <source>
        <dbReference type="ARBA" id="ARBA00022664"/>
    </source>
</evidence>